<comment type="caution">
    <text evidence="1">The sequence shown here is derived from an EMBL/GenBank/DDBJ whole genome shotgun (WGS) entry which is preliminary data.</text>
</comment>
<protein>
    <submittedName>
        <fullName evidence="1">Uncharacterized protein</fullName>
    </submittedName>
</protein>
<proteinExistence type="predicted"/>
<dbReference type="OrthoDB" id="3549860at2759"/>
<organism evidence="1 2">
    <name type="scientific">Cadophora malorum</name>
    <dbReference type="NCBI Taxonomy" id="108018"/>
    <lineage>
        <taxon>Eukaryota</taxon>
        <taxon>Fungi</taxon>
        <taxon>Dikarya</taxon>
        <taxon>Ascomycota</taxon>
        <taxon>Pezizomycotina</taxon>
        <taxon>Leotiomycetes</taxon>
        <taxon>Helotiales</taxon>
        <taxon>Ploettnerulaceae</taxon>
        <taxon>Cadophora</taxon>
    </lineage>
</organism>
<dbReference type="EMBL" id="JAFJYH010000018">
    <property type="protein sequence ID" value="KAG4424694.1"/>
    <property type="molecule type" value="Genomic_DNA"/>
</dbReference>
<dbReference type="Proteomes" id="UP000664132">
    <property type="component" value="Unassembled WGS sequence"/>
</dbReference>
<sequence>MILPYTRHRAHPQTKINALHVLIEIATAAYAPRSTAADMIRKGSLPRILLDYMLEIAERMSGSERNTVLKEQAFLSKVKTLRYQPMILWEGSTWTALDEVLRLMKDPSPVGFRMILDQLTSQIHSGHGVASIATGVRRIIKSDINSYITPCTCFESKYNAMNVLVDAGILAMKEFGTSYRNSTDVLVEMAVALSELGKILDRDEVRRIHSEMVQEECFSSANFLDDFLESIDDDTLAFKARGNRQSTRDYHFKANVCAKLRDLVERKEWQNKRAHGNDGLLAKVLLLRWNNNAYDPSWFKCRDALDDLLEVLVDGSVPLTCDRYQWKVDSVLHNAVIQGSDMYTREKAIKEVRAGVDRNIGHVLALSRKGCMETKINAFRTLAQIGMKMIEWMAPGRLRWQVEFFKDHLSEDAVTDAVMVICDSMIKMGGIQALSSQELRIIKDLDVSRAHIPEAFEGLDGILEVIRDLSKVGIRHEKRVKSLKVLSPKLSSISPMTERAQYLR</sequence>
<keyword evidence="2" id="KW-1185">Reference proteome</keyword>
<gene>
    <name evidence="1" type="ORF">IFR04_002227</name>
</gene>
<dbReference type="AlphaFoldDB" id="A0A8H7WGX2"/>
<accession>A0A8H7WGX2</accession>
<reference evidence="1" key="1">
    <citation type="submission" date="2021-02" db="EMBL/GenBank/DDBJ databases">
        <title>Genome sequence Cadophora malorum strain M34.</title>
        <authorList>
            <person name="Stefanovic E."/>
            <person name="Vu D."/>
            <person name="Scully C."/>
            <person name="Dijksterhuis J."/>
            <person name="Roader J."/>
            <person name="Houbraken J."/>
        </authorList>
    </citation>
    <scope>NUCLEOTIDE SEQUENCE</scope>
    <source>
        <strain evidence="1">M34</strain>
    </source>
</reference>
<evidence type="ECO:0000313" key="1">
    <source>
        <dbReference type="EMBL" id="KAG4424694.1"/>
    </source>
</evidence>
<name>A0A8H7WGX2_9HELO</name>
<evidence type="ECO:0000313" key="2">
    <source>
        <dbReference type="Proteomes" id="UP000664132"/>
    </source>
</evidence>